<dbReference type="PIRSF" id="PIRSF017082">
    <property type="entry name" value="YflP"/>
    <property type="match status" value="1"/>
</dbReference>
<feature type="signal peptide" evidence="2">
    <location>
        <begin position="1"/>
        <end position="25"/>
    </location>
</feature>
<dbReference type="SUPFAM" id="SSF53850">
    <property type="entry name" value="Periplasmic binding protein-like II"/>
    <property type="match status" value="1"/>
</dbReference>
<evidence type="ECO:0000313" key="4">
    <source>
        <dbReference type="Proteomes" id="UP000253759"/>
    </source>
</evidence>
<dbReference type="InterPro" id="IPR042100">
    <property type="entry name" value="Bug_dom1"/>
</dbReference>
<comment type="similarity">
    <text evidence="1">Belongs to the UPF0065 (bug) family.</text>
</comment>
<accession>A0A369W1M8</accession>
<reference evidence="4" key="1">
    <citation type="submission" date="2018-07" db="EMBL/GenBank/DDBJ databases">
        <authorList>
            <person name="Liu B.-T."/>
            <person name="Du Z."/>
        </authorList>
    </citation>
    <scope>NUCLEOTIDE SEQUENCE [LARGE SCALE GENOMIC DNA]</scope>
    <source>
        <strain evidence="4">XYN52</strain>
    </source>
</reference>
<proteinExistence type="inferred from homology"/>
<dbReference type="OrthoDB" id="7375033at2"/>
<feature type="chain" id="PRO_5017002555" evidence="2">
    <location>
        <begin position="26"/>
        <end position="325"/>
    </location>
</feature>
<sequence length="325" mass="33933">MTLSGKLSLALILGSTALLPAAAMAQADWPTQPVRVIVPFGAGGAADTLARLISDELSRTFGQQFVVENLTGAGGVIALSQLTQARPDGYTLGVNNISTTVIAPAINPNVTYDPETDFTYIAMLGGSPTVWVANPSVGVDSVEGLVEYAQASSTIPGYGSPGAGTLSHLIALKYFDDIGLPMEHIAYGGAGAAFLDVVAGHIPLASGTLSTASPFIDAGQVVPVVLSTEERDPALPDVPTFAELGHPELTSTTWFGFVGPADLPEDIVEKLNTEINRILDLPTVQERLEPEGLVGDRMTADEFAQYQADQYALWGPIAAAAEIEQ</sequence>
<dbReference type="Pfam" id="PF03401">
    <property type="entry name" value="TctC"/>
    <property type="match status" value="1"/>
</dbReference>
<keyword evidence="2" id="KW-0732">Signal</keyword>
<dbReference type="CDD" id="cd07012">
    <property type="entry name" value="PBP2_Bug_TTT"/>
    <property type="match status" value="1"/>
</dbReference>
<gene>
    <name evidence="3" type="ORF">DVH29_14475</name>
</gene>
<dbReference type="Gene3D" id="3.40.190.150">
    <property type="entry name" value="Bordetella uptake gene, domain 1"/>
    <property type="match status" value="1"/>
</dbReference>
<evidence type="ECO:0000256" key="1">
    <source>
        <dbReference type="ARBA" id="ARBA00006987"/>
    </source>
</evidence>
<organism evidence="3 4">
    <name type="scientific">Pelagibacterium lacus</name>
    <dbReference type="NCBI Taxonomy" id="2282655"/>
    <lineage>
        <taxon>Bacteria</taxon>
        <taxon>Pseudomonadati</taxon>
        <taxon>Pseudomonadota</taxon>
        <taxon>Alphaproteobacteria</taxon>
        <taxon>Hyphomicrobiales</taxon>
        <taxon>Devosiaceae</taxon>
        <taxon>Pelagibacterium</taxon>
    </lineage>
</organism>
<keyword evidence="4" id="KW-1185">Reference proteome</keyword>
<protein>
    <submittedName>
        <fullName evidence="3">Tripartite tricarboxylate transporter substrate binding protein</fullName>
    </submittedName>
</protein>
<evidence type="ECO:0000313" key="3">
    <source>
        <dbReference type="EMBL" id="RDE07857.1"/>
    </source>
</evidence>
<dbReference type="Gene3D" id="3.40.190.10">
    <property type="entry name" value="Periplasmic binding protein-like II"/>
    <property type="match status" value="1"/>
</dbReference>
<dbReference type="EMBL" id="QQNH01000031">
    <property type="protein sequence ID" value="RDE07857.1"/>
    <property type="molecule type" value="Genomic_DNA"/>
</dbReference>
<dbReference type="AlphaFoldDB" id="A0A369W1M8"/>
<dbReference type="PANTHER" id="PTHR42928">
    <property type="entry name" value="TRICARBOXYLATE-BINDING PROTEIN"/>
    <property type="match status" value="1"/>
</dbReference>
<name>A0A369W1M8_9HYPH</name>
<dbReference type="InterPro" id="IPR005064">
    <property type="entry name" value="BUG"/>
</dbReference>
<dbReference type="RefSeq" id="WP_114646906.1">
    <property type="nucleotide sequence ID" value="NZ_QQNH01000031.1"/>
</dbReference>
<dbReference type="Proteomes" id="UP000253759">
    <property type="component" value="Unassembled WGS sequence"/>
</dbReference>
<evidence type="ECO:0000256" key="2">
    <source>
        <dbReference type="SAM" id="SignalP"/>
    </source>
</evidence>
<comment type="caution">
    <text evidence="3">The sequence shown here is derived from an EMBL/GenBank/DDBJ whole genome shotgun (WGS) entry which is preliminary data.</text>
</comment>
<dbReference type="PANTHER" id="PTHR42928:SF5">
    <property type="entry name" value="BLR1237 PROTEIN"/>
    <property type="match status" value="1"/>
</dbReference>